<protein>
    <submittedName>
        <fullName evidence="2">Uncharacterized protein</fullName>
    </submittedName>
</protein>
<organism evidence="2 3">
    <name type="scientific">Aphis gossypii</name>
    <name type="common">Cotton aphid</name>
    <dbReference type="NCBI Taxonomy" id="80765"/>
    <lineage>
        <taxon>Eukaryota</taxon>
        <taxon>Metazoa</taxon>
        <taxon>Ecdysozoa</taxon>
        <taxon>Arthropoda</taxon>
        <taxon>Hexapoda</taxon>
        <taxon>Insecta</taxon>
        <taxon>Pterygota</taxon>
        <taxon>Neoptera</taxon>
        <taxon>Paraneoptera</taxon>
        <taxon>Hemiptera</taxon>
        <taxon>Sternorrhyncha</taxon>
        <taxon>Aphidomorpha</taxon>
        <taxon>Aphidoidea</taxon>
        <taxon>Aphididae</taxon>
        <taxon>Aphidini</taxon>
        <taxon>Aphis</taxon>
        <taxon>Aphis</taxon>
    </lineage>
</organism>
<accession>A0A9P0J9Y0</accession>
<sequence length="633" mass="73791">MSSNDVNNTSMLNDLSKFNLNFYESSIELWRIEEMCRLKVNSIKEIKHSTEQVTLENGWIKKQLHDTKSRIDEVKENIVSIDNIIFSLNETLAHLEMQYKKKEFILNKSKREYELQLFIKMELWQKKEARLNNIPEVKLIKIADSELKNTKLEYEELLINLQNLVEKIDIATNENDEKQNHVIIEYAKVYIEMLSLNKREENCKTLLRKLNAEYNEKCSMKNELLESQNKKVNKLLFWSYTTSTFDSNIFNMELNSLNQDLKPNLTNSNNFNHANFIYDKDDINIQNSKLNKPKKNVTFFLSSEDKISVETNDQNVNTCKNLNTLTEEVNKNINKNSSKLKNILNVEDMDEDTIQFTKKDVIESKEINFENKDNMDNDSDLNSYTNKSKTIDVLSDTEFKKPNNPEQDTSIMKPKIIQPSKMKTNKIINIDNNFNQEKVISLSLSMNNKNHHNKDCHLTNEDQLQKLNDLNFMEHSNLKNIDSENINIFDDLSQSQENVSDNQNKKLSDAFWNFCAEPISQNSGDSSFCGSDLSELFGNSYDISQYQDNVQCHFTKSFNNNSDITPESNFQVLKIPQQSGNFMFQPSQSESSKKTKTNKNIFINEATSSASNDFTLPNESHFLPSDQFRFKFL</sequence>
<name>A0A9P0J9Y0_APHGO</name>
<proteinExistence type="predicted"/>
<keyword evidence="3" id="KW-1185">Reference proteome</keyword>
<evidence type="ECO:0000256" key="1">
    <source>
        <dbReference type="SAM" id="Coils"/>
    </source>
</evidence>
<feature type="coiled-coil region" evidence="1">
    <location>
        <begin position="140"/>
        <end position="181"/>
    </location>
</feature>
<dbReference type="EMBL" id="OU899035">
    <property type="protein sequence ID" value="CAH1726727.1"/>
    <property type="molecule type" value="Genomic_DNA"/>
</dbReference>
<dbReference type="Proteomes" id="UP001154329">
    <property type="component" value="Chromosome 2"/>
</dbReference>
<evidence type="ECO:0000313" key="3">
    <source>
        <dbReference type="Proteomes" id="UP001154329"/>
    </source>
</evidence>
<gene>
    <name evidence="2" type="ORF">APHIGO_LOCUS7564</name>
</gene>
<dbReference type="AlphaFoldDB" id="A0A9P0J9Y0"/>
<reference evidence="2" key="2">
    <citation type="submission" date="2022-10" db="EMBL/GenBank/DDBJ databases">
        <authorList>
            <consortium name="ENA_rothamsted_submissions"/>
            <consortium name="culmorum"/>
            <person name="King R."/>
        </authorList>
    </citation>
    <scope>NUCLEOTIDE SEQUENCE</scope>
</reference>
<evidence type="ECO:0000313" key="2">
    <source>
        <dbReference type="EMBL" id="CAH1726727.1"/>
    </source>
</evidence>
<keyword evidence="1" id="KW-0175">Coiled coil</keyword>
<reference evidence="2" key="1">
    <citation type="submission" date="2022-02" db="EMBL/GenBank/DDBJ databases">
        <authorList>
            <person name="King R."/>
        </authorList>
    </citation>
    <scope>NUCLEOTIDE SEQUENCE</scope>
</reference>